<evidence type="ECO:0000256" key="8">
    <source>
        <dbReference type="ARBA" id="ARBA00037998"/>
    </source>
</evidence>
<evidence type="ECO:0000256" key="9">
    <source>
        <dbReference type="SAM" id="Phobius"/>
    </source>
</evidence>
<dbReference type="GO" id="GO:0005886">
    <property type="term" value="C:plasma membrane"/>
    <property type="evidence" value="ECO:0007669"/>
    <property type="project" value="UniProtKB-SubCell"/>
</dbReference>
<keyword evidence="6 9" id="KW-1133">Transmembrane helix</keyword>
<evidence type="ECO:0000256" key="6">
    <source>
        <dbReference type="ARBA" id="ARBA00022989"/>
    </source>
</evidence>
<feature type="transmembrane region" description="Helical" evidence="9">
    <location>
        <begin position="259"/>
        <end position="279"/>
    </location>
</feature>
<sequence>MDFTVFAQQIANGLVNGMAYVLIATGLTLVFGVLRIVNFAHGEFYMLGAYITYFVGTLLGLDYIAAAAISAVVVAGLGVVANKLIFWPLRRDHEFTILLSSLGLALLIANGGELLFGADPKYVESPFADEVLDIGTVTLTQQRILVFAAAVVALVAVYLFIRYSRFGKMMRATAQNPDGAALTGINIGLVHTYTFALACGLAALSGALVGPTVMIFPTIGNWAVLKGFIVVIMGGLGSVTGALFAGLLLGVIESLGGGYISLGFMEAIGYAMIIAVLLWRPNGLFSTARGLR</sequence>
<feature type="transmembrane region" description="Helical" evidence="9">
    <location>
        <begin position="195"/>
        <end position="216"/>
    </location>
</feature>
<dbReference type="Pfam" id="PF02653">
    <property type="entry name" value="BPD_transp_2"/>
    <property type="match status" value="1"/>
</dbReference>
<proteinExistence type="inferred from homology"/>
<evidence type="ECO:0000256" key="1">
    <source>
        <dbReference type="ARBA" id="ARBA00004651"/>
    </source>
</evidence>
<organism evidence="10 11">
    <name type="scientific">Azospirillum oryzae</name>
    <dbReference type="NCBI Taxonomy" id="286727"/>
    <lineage>
        <taxon>Bacteria</taxon>
        <taxon>Pseudomonadati</taxon>
        <taxon>Pseudomonadota</taxon>
        <taxon>Alphaproteobacteria</taxon>
        <taxon>Rhodospirillales</taxon>
        <taxon>Azospirillaceae</taxon>
        <taxon>Azospirillum</taxon>
    </lineage>
</organism>
<evidence type="ECO:0000313" key="10">
    <source>
        <dbReference type="EMBL" id="SMF16529.1"/>
    </source>
</evidence>
<evidence type="ECO:0000256" key="7">
    <source>
        <dbReference type="ARBA" id="ARBA00023136"/>
    </source>
</evidence>
<evidence type="ECO:0000256" key="3">
    <source>
        <dbReference type="ARBA" id="ARBA00022475"/>
    </source>
</evidence>
<keyword evidence="4 9" id="KW-0812">Transmembrane</keyword>
<keyword evidence="5" id="KW-0029">Amino-acid transport</keyword>
<dbReference type="EMBL" id="FXAK01000001">
    <property type="protein sequence ID" value="SMF16529.1"/>
    <property type="molecule type" value="Genomic_DNA"/>
</dbReference>
<dbReference type="RefSeq" id="WP_085082138.1">
    <property type="nucleotide sequence ID" value="NZ_FXAK01000001.1"/>
</dbReference>
<dbReference type="PANTHER" id="PTHR11795:SF452">
    <property type="entry name" value="ABC TRANSPORTER PERMEASE PROTEIN"/>
    <property type="match status" value="1"/>
</dbReference>
<dbReference type="AlphaFoldDB" id="A0A1X7DJC4"/>
<dbReference type="OrthoDB" id="9778908at2"/>
<feature type="transmembrane region" description="Helical" evidence="9">
    <location>
        <begin position="67"/>
        <end position="85"/>
    </location>
</feature>
<feature type="transmembrane region" description="Helical" evidence="9">
    <location>
        <begin position="18"/>
        <end position="37"/>
    </location>
</feature>
<keyword evidence="3" id="KW-1003">Cell membrane</keyword>
<feature type="transmembrane region" description="Helical" evidence="9">
    <location>
        <begin position="44"/>
        <end position="61"/>
    </location>
</feature>
<evidence type="ECO:0000256" key="2">
    <source>
        <dbReference type="ARBA" id="ARBA00022448"/>
    </source>
</evidence>
<dbReference type="STRING" id="286727.SAMN02982917_0609"/>
<dbReference type="GO" id="GO:0022857">
    <property type="term" value="F:transmembrane transporter activity"/>
    <property type="evidence" value="ECO:0007669"/>
    <property type="project" value="InterPro"/>
</dbReference>
<name>A0A1X7DJC4_9PROT</name>
<dbReference type="CDD" id="cd06582">
    <property type="entry name" value="TM_PBP1_LivH_like"/>
    <property type="match status" value="1"/>
</dbReference>
<evidence type="ECO:0000256" key="5">
    <source>
        <dbReference type="ARBA" id="ARBA00022970"/>
    </source>
</evidence>
<evidence type="ECO:0000256" key="4">
    <source>
        <dbReference type="ARBA" id="ARBA00022692"/>
    </source>
</evidence>
<comment type="similarity">
    <text evidence="8">Belongs to the binding-protein-dependent transport system permease family. LivHM subfamily.</text>
</comment>
<evidence type="ECO:0000313" key="11">
    <source>
        <dbReference type="Proteomes" id="UP000192936"/>
    </source>
</evidence>
<dbReference type="Proteomes" id="UP000192936">
    <property type="component" value="Unassembled WGS sequence"/>
</dbReference>
<accession>A0A1X7DJC4</accession>
<dbReference type="InterPro" id="IPR001851">
    <property type="entry name" value="ABC_transp_permease"/>
</dbReference>
<dbReference type="PANTHER" id="PTHR11795">
    <property type="entry name" value="BRANCHED-CHAIN AMINO ACID TRANSPORT SYSTEM PERMEASE PROTEIN LIVH"/>
    <property type="match status" value="1"/>
</dbReference>
<reference evidence="10 11" key="1">
    <citation type="submission" date="2017-04" db="EMBL/GenBank/DDBJ databases">
        <authorList>
            <person name="Afonso C.L."/>
            <person name="Miller P.J."/>
            <person name="Scott M.A."/>
            <person name="Spackman E."/>
            <person name="Goraichik I."/>
            <person name="Dimitrov K.M."/>
            <person name="Suarez D.L."/>
            <person name="Swayne D.E."/>
        </authorList>
    </citation>
    <scope>NUCLEOTIDE SEQUENCE [LARGE SCALE GENOMIC DNA]</scope>
    <source>
        <strain evidence="10 11">A2P</strain>
    </source>
</reference>
<feature type="transmembrane region" description="Helical" evidence="9">
    <location>
        <begin position="144"/>
        <end position="161"/>
    </location>
</feature>
<comment type="subcellular location">
    <subcellularLocation>
        <location evidence="1">Cell membrane</location>
        <topology evidence="1">Multi-pass membrane protein</topology>
    </subcellularLocation>
</comment>
<feature type="transmembrane region" description="Helical" evidence="9">
    <location>
        <begin position="97"/>
        <end position="118"/>
    </location>
</feature>
<keyword evidence="2" id="KW-0813">Transport</keyword>
<keyword evidence="7 9" id="KW-0472">Membrane</keyword>
<feature type="transmembrane region" description="Helical" evidence="9">
    <location>
        <begin position="228"/>
        <end position="252"/>
    </location>
</feature>
<protein>
    <submittedName>
        <fullName evidence="10">Amino acid/amide ABC transporter membrane protein 1, HAAT family</fullName>
    </submittedName>
</protein>
<gene>
    <name evidence="10" type="ORF">SAMN02982917_0609</name>
</gene>
<dbReference type="GO" id="GO:0006865">
    <property type="term" value="P:amino acid transport"/>
    <property type="evidence" value="ECO:0007669"/>
    <property type="project" value="UniProtKB-KW"/>
</dbReference>
<dbReference type="InterPro" id="IPR052157">
    <property type="entry name" value="BCAA_transport_permease"/>
</dbReference>